<dbReference type="OrthoDB" id="203678at2759"/>
<accession>A0A833R0Y7</accession>
<evidence type="ECO:0000313" key="1">
    <source>
        <dbReference type="EMBL" id="KAF3331216.1"/>
    </source>
</evidence>
<dbReference type="EMBL" id="SWLB01000013">
    <property type="protein sequence ID" value="KAF3331216.1"/>
    <property type="molecule type" value="Genomic_DNA"/>
</dbReference>
<evidence type="ECO:0000313" key="2">
    <source>
        <dbReference type="Proteomes" id="UP000623129"/>
    </source>
</evidence>
<gene>
    <name evidence="1" type="ORF">FCM35_KLT04570</name>
</gene>
<name>A0A833R0Y7_9POAL</name>
<reference evidence="1" key="1">
    <citation type="submission" date="2020-01" db="EMBL/GenBank/DDBJ databases">
        <title>Genome sequence of Kobresia littledalei, the first chromosome-level genome in the family Cyperaceae.</title>
        <authorList>
            <person name="Qu G."/>
        </authorList>
    </citation>
    <scope>NUCLEOTIDE SEQUENCE</scope>
    <source>
        <strain evidence="1">C.B.Clarke</strain>
        <tissue evidence="1">Leaf</tissue>
    </source>
</reference>
<dbReference type="AlphaFoldDB" id="A0A833R0Y7"/>
<protein>
    <submittedName>
        <fullName evidence="1">Vacuolar protein sorting-associated protein 51</fullName>
    </submittedName>
</protein>
<dbReference type="Proteomes" id="UP000623129">
    <property type="component" value="Unassembled WGS sequence"/>
</dbReference>
<organism evidence="1 2">
    <name type="scientific">Carex littledalei</name>
    <dbReference type="NCBI Taxonomy" id="544730"/>
    <lineage>
        <taxon>Eukaryota</taxon>
        <taxon>Viridiplantae</taxon>
        <taxon>Streptophyta</taxon>
        <taxon>Embryophyta</taxon>
        <taxon>Tracheophyta</taxon>
        <taxon>Spermatophyta</taxon>
        <taxon>Magnoliopsida</taxon>
        <taxon>Liliopsida</taxon>
        <taxon>Poales</taxon>
        <taxon>Cyperaceae</taxon>
        <taxon>Cyperoideae</taxon>
        <taxon>Cariceae</taxon>
        <taxon>Carex</taxon>
        <taxon>Carex subgen. Euthyceras</taxon>
    </lineage>
</organism>
<keyword evidence="2" id="KW-1185">Reference proteome</keyword>
<sequence>MTFDQITPGIKDYSKSHNDRRISSMFYALWHKEPREVHMFVDLLLQELEGVGIEVKQILPCGVVKRH</sequence>
<proteinExistence type="predicted"/>
<comment type="caution">
    <text evidence="1">The sequence shown here is derived from an EMBL/GenBank/DDBJ whole genome shotgun (WGS) entry which is preliminary data.</text>
</comment>